<name>A0A5C4W4K2_9ACTN</name>
<dbReference type="AlphaFoldDB" id="A0A5C4W4K2"/>
<evidence type="ECO:0000256" key="2">
    <source>
        <dbReference type="SAM" id="MobiDB-lite"/>
    </source>
</evidence>
<sequence length="370" mass="39622">MVAGVAVHRRRRRAQPDRDRVHGGDLRPGPVRGLQQAHGALPRRRDRLRDEGADPVTVLVTGGAGFLGRPLVRRLAGLGERVVSFDRLSGESLPPSVTQVAGDITDGSHLEHVLRTYAVTEVVHAAAVVGVTASVAGLPAAVNVNVDGAVALFEAVCRASGVRRVVDLSSEETYGHFARDPIREDDPALPVSPYGITKYAVERLGEYYADQQGLPYAAVRLCWVYGPGFPRRRLPHPWLQDAAAGRASRLAHGGDQRIDFTYVDDVIDGILLVLQAGRLGHRAYNIATGHAVDMRELAAEIARLRPGWQVDLGGGPLEMAPGVTAARKGALDITRARALGYTPRVPLAEGLARTLADLETGHPLTQGSNP</sequence>
<feature type="compositionally biased region" description="Basic and acidic residues" evidence="2">
    <location>
        <begin position="14"/>
        <end position="25"/>
    </location>
</feature>
<dbReference type="EMBL" id="VDLX02000011">
    <property type="protein sequence ID" value="KAB8192062.1"/>
    <property type="molecule type" value="Genomic_DNA"/>
</dbReference>
<dbReference type="OrthoDB" id="9801785at2"/>
<dbReference type="Pfam" id="PF01370">
    <property type="entry name" value="Epimerase"/>
    <property type="match status" value="1"/>
</dbReference>
<proteinExistence type="inferred from homology"/>
<dbReference type="Gene3D" id="3.40.50.720">
    <property type="entry name" value="NAD(P)-binding Rossmann-like Domain"/>
    <property type="match status" value="1"/>
</dbReference>
<comment type="caution">
    <text evidence="4">The sequence shown here is derived from an EMBL/GenBank/DDBJ whole genome shotgun (WGS) entry which is preliminary data.</text>
</comment>
<reference evidence="4 5" key="1">
    <citation type="submission" date="2019-10" db="EMBL/GenBank/DDBJ databases">
        <title>Nonomuraea sp. nov., isolated from Phyllanthus amarus.</title>
        <authorList>
            <person name="Klykleung N."/>
            <person name="Tanasupawat S."/>
        </authorList>
    </citation>
    <scope>NUCLEOTIDE SEQUENCE [LARGE SCALE GENOMIC DNA]</scope>
    <source>
        <strain evidence="4 5">PA1-10</strain>
    </source>
</reference>
<evidence type="ECO:0000259" key="3">
    <source>
        <dbReference type="Pfam" id="PF01370"/>
    </source>
</evidence>
<dbReference type="SUPFAM" id="SSF51735">
    <property type="entry name" value="NAD(P)-binding Rossmann-fold domains"/>
    <property type="match status" value="1"/>
</dbReference>
<protein>
    <submittedName>
        <fullName evidence="4">NAD-dependent epimerase/dehydratase family protein</fullName>
    </submittedName>
</protein>
<evidence type="ECO:0000313" key="5">
    <source>
        <dbReference type="Proteomes" id="UP000312512"/>
    </source>
</evidence>
<dbReference type="InterPro" id="IPR036291">
    <property type="entry name" value="NAD(P)-bd_dom_sf"/>
</dbReference>
<evidence type="ECO:0000256" key="1">
    <source>
        <dbReference type="ARBA" id="ARBA00007637"/>
    </source>
</evidence>
<accession>A0A5C4W4K2</accession>
<comment type="similarity">
    <text evidence="1">Belongs to the NAD(P)-dependent epimerase/dehydratase family.</text>
</comment>
<keyword evidence="5" id="KW-1185">Reference proteome</keyword>
<feature type="domain" description="NAD-dependent epimerase/dehydratase" evidence="3">
    <location>
        <begin position="58"/>
        <end position="287"/>
    </location>
</feature>
<dbReference type="PANTHER" id="PTHR43000">
    <property type="entry name" value="DTDP-D-GLUCOSE 4,6-DEHYDRATASE-RELATED"/>
    <property type="match status" value="1"/>
</dbReference>
<feature type="region of interest" description="Disordered" evidence="2">
    <location>
        <begin position="1"/>
        <end position="48"/>
    </location>
</feature>
<dbReference type="InterPro" id="IPR001509">
    <property type="entry name" value="Epimerase_deHydtase"/>
</dbReference>
<organism evidence="4 5">
    <name type="scientific">Nonomuraea phyllanthi</name>
    <dbReference type="NCBI Taxonomy" id="2219224"/>
    <lineage>
        <taxon>Bacteria</taxon>
        <taxon>Bacillati</taxon>
        <taxon>Actinomycetota</taxon>
        <taxon>Actinomycetes</taxon>
        <taxon>Streptosporangiales</taxon>
        <taxon>Streptosporangiaceae</taxon>
        <taxon>Nonomuraea</taxon>
    </lineage>
</organism>
<dbReference type="Proteomes" id="UP000312512">
    <property type="component" value="Unassembled WGS sequence"/>
</dbReference>
<gene>
    <name evidence="4" type="ORF">FH608_028795</name>
</gene>
<evidence type="ECO:0000313" key="4">
    <source>
        <dbReference type="EMBL" id="KAB8192062.1"/>
    </source>
</evidence>